<dbReference type="SUPFAM" id="SSF53098">
    <property type="entry name" value="Ribonuclease H-like"/>
    <property type="match status" value="1"/>
</dbReference>
<dbReference type="InterPro" id="IPR036397">
    <property type="entry name" value="RNaseH_sf"/>
</dbReference>
<dbReference type="PANTHER" id="PTHR30231:SF4">
    <property type="entry name" value="PROTEIN NEN2"/>
    <property type="match status" value="1"/>
</dbReference>
<dbReference type="SMART" id="SM00479">
    <property type="entry name" value="EXOIII"/>
    <property type="match status" value="1"/>
</dbReference>
<evidence type="ECO:0000313" key="5">
    <source>
        <dbReference type="EMBL" id="QHT31410.1"/>
    </source>
</evidence>
<dbReference type="AlphaFoldDB" id="A0A6C0ESZ8"/>
<dbReference type="GO" id="GO:0008408">
    <property type="term" value="F:3'-5' exonuclease activity"/>
    <property type="evidence" value="ECO:0007669"/>
    <property type="project" value="TreeGrafter"/>
</dbReference>
<dbReference type="InterPro" id="IPR012337">
    <property type="entry name" value="RNaseH-like_sf"/>
</dbReference>
<evidence type="ECO:0000256" key="1">
    <source>
        <dbReference type="ARBA" id="ARBA00022722"/>
    </source>
</evidence>
<evidence type="ECO:0000256" key="2">
    <source>
        <dbReference type="ARBA" id="ARBA00022801"/>
    </source>
</evidence>
<accession>A0A6C0ESZ8</accession>
<dbReference type="InterPro" id="IPR013520">
    <property type="entry name" value="Ribonucl_H"/>
</dbReference>
<sequence length="227" mass="26516">MKVLIFDTETTGLPKTRVISPDTLHLWPNLVQFSYLIYDTDSSKNEKICDFIVRLSEDIIISEESTNIHGITNEMTRNGADIDDVFEQFFHDISKVDQIVGHNVEFDINMIRVELLRIINNCNYANEVKTVYKEYLFAITTNTKIFCTMQETIELCNIQVLDKKGKPYAKFPKLVELHEKLFQQTPKNLHNSLNDILVTLRCYMKIKFNIDVIDVSKEIKKQFKNLL</sequence>
<proteinExistence type="predicted"/>
<organism evidence="5">
    <name type="scientific">viral metagenome</name>
    <dbReference type="NCBI Taxonomy" id="1070528"/>
    <lineage>
        <taxon>unclassified sequences</taxon>
        <taxon>metagenomes</taxon>
        <taxon>organismal metagenomes</taxon>
    </lineage>
</organism>
<reference evidence="5" key="1">
    <citation type="journal article" date="2020" name="Nature">
        <title>Giant virus diversity and host interactions through global metagenomics.</title>
        <authorList>
            <person name="Schulz F."/>
            <person name="Roux S."/>
            <person name="Paez-Espino D."/>
            <person name="Jungbluth S."/>
            <person name="Walsh D.A."/>
            <person name="Denef V.J."/>
            <person name="McMahon K.D."/>
            <person name="Konstantinidis K.T."/>
            <person name="Eloe-Fadrosh E.A."/>
            <person name="Kyrpides N.C."/>
            <person name="Woyke T."/>
        </authorList>
    </citation>
    <scope>NUCLEOTIDE SEQUENCE</scope>
    <source>
        <strain evidence="5">GVMAG-M-3300009155-2</strain>
    </source>
</reference>
<keyword evidence="1" id="KW-0540">Nuclease</keyword>
<dbReference type="GO" id="GO:0003676">
    <property type="term" value="F:nucleic acid binding"/>
    <property type="evidence" value="ECO:0007669"/>
    <property type="project" value="InterPro"/>
</dbReference>
<protein>
    <recommendedName>
        <fullName evidence="4">Exonuclease domain-containing protein</fullName>
    </recommendedName>
</protein>
<dbReference type="EMBL" id="MN738919">
    <property type="protein sequence ID" value="QHT31410.1"/>
    <property type="molecule type" value="Genomic_DNA"/>
</dbReference>
<feature type="domain" description="Exonuclease" evidence="4">
    <location>
        <begin position="2"/>
        <end position="212"/>
    </location>
</feature>
<evidence type="ECO:0000256" key="3">
    <source>
        <dbReference type="ARBA" id="ARBA00022839"/>
    </source>
</evidence>
<dbReference type="Gene3D" id="3.30.420.10">
    <property type="entry name" value="Ribonuclease H-like superfamily/Ribonuclease H"/>
    <property type="match status" value="1"/>
</dbReference>
<evidence type="ECO:0000259" key="4">
    <source>
        <dbReference type="SMART" id="SM00479"/>
    </source>
</evidence>
<dbReference type="Pfam" id="PF00929">
    <property type="entry name" value="RNase_T"/>
    <property type="match status" value="1"/>
</dbReference>
<keyword evidence="3" id="KW-0269">Exonuclease</keyword>
<name>A0A6C0ESZ8_9ZZZZ</name>
<dbReference type="PANTHER" id="PTHR30231">
    <property type="entry name" value="DNA POLYMERASE III SUBUNIT EPSILON"/>
    <property type="match status" value="1"/>
</dbReference>
<keyword evidence="2" id="KW-0378">Hydrolase</keyword>
<dbReference type="CDD" id="cd06127">
    <property type="entry name" value="DEDDh"/>
    <property type="match status" value="1"/>
</dbReference>